<proteinExistence type="predicted"/>
<organism evidence="2 3">
    <name type="scientific">Candida parapsilosis</name>
    <name type="common">Yeast</name>
    <dbReference type="NCBI Taxonomy" id="5480"/>
    <lineage>
        <taxon>Eukaryota</taxon>
        <taxon>Fungi</taxon>
        <taxon>Dikarya</taxon>
        <taxon>Ascomycota</taxon>
        <taxon>Saccharomycotina</taxon>
        <taxon>Pichiomycetes</taxon>
        <taxon>Debaryomycetaceae</taxon>
        <taxon>Candida/Lodderomyces clade</taxon>
        <taxon>Candida</taxon>
    </lineage>
</organism>
<dbReference type="OrthoDB" id="4084018at2759"/>
<evidence type="ECO:0000313" key="2">
    <source>
        <dbReference type="EMBL" id="KAF6052375.1"/>
    </source>
</evidence>
<evidence type="ECO:0000256" key="1">
    <source>
        <dbReference type="SAM" id="Coils"/>
    </source>
</evidence>
<comment type="caution">
    <text evidence="2">The sequence shown here is derived from an EMBL/GenBank/DDBJ whole genome shotgun (WGS) entry which is preliminary data.</text>
</comment>
<evidence type="ECO:0000313" key="3">
    <source>
        <dbReference type="Proteomes" id="UP000590412"/>
    </source>
</evidence>
<name>A0A8X7NMX2_CANPA</name>
<dbReference type="AlphaFoldDB" id="A0A8X7NMX2"/>
<feature type="coiled-coil region" evidence="1">
    <location>
        <begin position="86"/>
        <end position="141"/>
    </location>
</feature>
<sequence length="243" mass="27922">MDKLIEVLNRQPSKNELDEAYINRLTKDIERVQCHIQQAEKAINSFDKDLAKSCSLEKRIIALYATYGNIPYIPDKNDTIATAVTSVILEEMIEEKRKEISQASEDDPSVEFDFTKNIEELKNQKQERLQEIKELSELIDKGFTSPLTSKWIESLELRKALFNYLKKVLIKYLAISDRTSGSVNNKDQVKETVRTLTSFFDSLLTSEWVRVPDNVGIIISILARDGVVIIKNEQAKLKGFYDI</sequence>
<dbReference type="Proteomes" id="UP000590412">
    <property type="component" value="Unassembled WGS sequence"/>
</dbReference>
<dbReference type="EMBL" id="JABWAB010000004">
    <property type="protein sequence ID" value="KAF6052375.1"/>
    <property type="molecule type" value="Genomic_DNA"/>
</dbReference>
<gene>
    <name evidence="2" type="ORF">FOB60_002631</name>
</gene>
<feature type="coiled-coil region" evidence="1">
    <location>
        <begin position="22"/>
        <end position="49"/>
    </location>
</feature>
<keyword evidence="1" id="KW-0175">Coiled coil</keyword>
<accession>A0A8X7NMX2</accession>
<reference evidence="2" key="1">
    <citation type="submission" date="2020-03" db="EMBL/GenBank/DDBJ databases">
        <title>FDA dAtabase for Regulatory Grade micrObial Sequences (FDA-ARGOS): Supporting development and validation of Infectious Disease Dx tests.</title>
        <authorList>
            <person name="Campos J."/>
            <person name="Goldberg B."/>
            <person name="Tallon L."/>
            <person name="Sadzewicz L."/>
            <person name="Vavikolanu K."/>
            <person name="Mehta A."/>
            <person name="Aluvathingal J."/>
            <person name="Nadendla S."/>
            <person name="Nandy P."/>
            <person name="Geyer C."/>
            <person name="Yan Y."/>
            <person name="Sichtig H."/>
        </authorList>
    </citation>
    <scope>NUCLEOTIDE SEQUENCE [LARGE SCALE GENOMIC DNA]</scope>
    <source>
        <strain evidence="2">FDAARGOS_652</strain>
    </source>
</reference>
<protein>
    <submittedName>
        <fullName evidence="2">Uncharacterized protein</fullName>
    </submittedName>
</protein>